<dbReference type="GO" id="GO:0004758">
    <property type="term" value="F:serine C-palmitoyltransferase activity"/>
    <property type="evidence" value="ECO:0007669"/>
    <property type="project" value="UniProtKB-EC"/>
</dbReference>
<dbReference type="PANTHER" id="PTHR13693:SF3">
    <property type="entry name" value="LD36009P"/>
    <property type="match status" value="1"/>
</dbReference>
<evidence type="ECO:0000313" key="9">
    <source>
        <dbReference type="EMBL" id="TPX30238.1"/>
    </source>
</evidence>
<dbReference type="GO" id="GO:0030170">
    <property type="term" value="F:pyridoxal phosphate binding"/>
    <property type="evidence" value="ECO:0007669"/>
    <property type="project" value="InterPro"/>
</dbReference>
<keyword evidence="5 7" id="KW-0663">Pyridoxal phosphate</keyword>
<protein>
    <recommendedName>
        <fullName evidence="3">serine C-palmitoyltransferase</fullName>
        <ecNumber evidence="3">2.3.1.50</ecNumber>
    </recommendedName>
</protein>
<keyword evidence="10" id="KW-1185">Reference proteome</keyword>
<dbReference type="CDD" id="cd06454">
    <property type="entry name" value="KBL_like"/>
    <property type="match status" value="1"/>
</dbReference>
<dbReference type="GO" id="GO:0046512">
    <property type="term" value="P:sphingosine biosynthetic process"/>
    <property type="evidence" value="ECO:0007669"/>
    <property type="project" value="TreeGrafter"/>
</dbReference>
<sequence>MGKGERALDFTPSSLEYYGAAATINDPSKPVYLTHESVHTKVEPKKQKVHSTVDAPALWVIITTYLSYAILSLVGRIRDFIACSLYPENYTQYKPRNGYAPLMDLEETLYHRRIYLRIRDCFNKAITNVPGRVITVLDRESEDNNATFSYTGTTSDLLNMSSYNYLGFAQSQGPCADAVEATVAKYGLSLNSPRMEVGNSVMHRDVEQLVARFVGQEDAVIFSMGFATNSTTIPALASKGTLIVSDELNHASLRYGCRVSGATLVTFKHNDIKMLEHVIRRNLAQGQPRSGRPWDKVLVIVEGLYSMEGTFCKLNEIVALKDKYKFYLYVDEAHSIGALGPNGRGICDLLNVNPARIDVLMGTFTKSFGAAGGYVSGTKALCDQIRLHNHSAVYAETVSPLVLQQIYSSMSIIMGEDGTDEGRHRLHRLSANSRYIALRLRELGLSVSGDIGSPVIPILVYHPSKLVSISRELTARGIAVVIVGYPATPLAEGRIRLCVSAAHTHDDCERLVNELSDLADKNMIRYCKPTVKG</sequence>
<proteinExistence type="inferred from homology"/>
<dbReference type="AlphaFoldDB" id="A0A507BRW2"/>
<dbReference type="GO" id="GO:0016020">
    <property type="term" value="C:membrane"/>
    <property type="evidence" value="ECO:0007669"/>
    <property type="project" value="GOC"/>
</dbReference>
<evidence type="ECO:0000256" key="1">
    <source>
        <dbReference type="ARBA" id="ARBA00001933"/>
    </source>
</evidence>
<dbReference type="Pfam" id="PF00155">
    <property type="entry name" value="Aminotran_1_2"/>
    <property type="match status" value="1"/>
</dbReference>
<comment type="catalytic activity">
    <reaction evidence="6">
        <text>L-serine + hexadecanoyl-CoA + H(+) = 3-oxosphinganine + CO2 + CoA</text>
        <dbReference type="Rhea" id="RHEA:14761"/>
        <dbReference type="ChEBI" id="CHEBI:15378"/>
        <dbReference type="ChEBI" id="CHEBI:16526"/>
        <dbReference type="ChEBI" id="CHEBI:33384"/>
        <dbReference type="ChEBI" id="CHEBI:57287"/>
        <dbReference type="ChEBI" id="CHEBI:57379"/>
        <dbReference type="ChEBI" id="CHEBI:58299"/>
        <dbReference type="EC" id="2.3.1.50"/>
    </reaction>
</comment>
<feature type="domain" description="Aminotransferase class I/classII large" evidence="8">
    <location>
        <begin position="156"/>
        <end position="514"/>
    </location>
</feature>
<comment type="caution">
    <text evidence="9">The sequence shown here is derived from an EMBL/GenBank/DDBJ whole genome shotgun (WGS) entry which is preliminary data.</text>
</comment>
<dbReference type="STRING" id="1806994.A0A507BRW2"/>
<dbReference type="Gene3D" id="3.40.640.10">
    <property type="entry name" value="Type I PLP-dependent aspartate aminotransferase-like (Major domain)"/>
    <property type="match status" value="1"/>
</dbReference>
<evidence type="ECO:0000256" key="2">
    <source>
        <dbReference type="ARBA" id="ARBA00008392"/>
    </source>
</evidence>
<evidence type="ECO:0000256" key="4">
    <source>
        <dbReference type="ARBA" id="ARBA00022679"/>
    </source>
</evidence>
<dbReference type="OrthoDB" id="65434at2759"/>
<dbReference type="SUPFAM" id="SSF53383">
    <property type="entry name" value="PLP-dependent transferases"/>
    <property type="match status" value="1"/>
</dbReference>
<gene>
    <name evidence="9" type="ORF">SmJEL517_g06155</name>
</gene>
<dbReference type="InterPro" id="IPR004839">
    <property type="entry name" value="Aminotransferase_I/II_large"/>
</dbReference>
<comment type="cofactor">
    <cofactor evidence="1 7">
        <name>pyridoxal 5'-phosphate</name>
        <dbReference type="ChEBI" id="CHEBI:597326"/>
    </cofactor>
</comment>
<dbReference type="GeneID" id="42007378"/>
<dbReference type="InterPro" id="IPR015421">
    <property type="entry name" value="PyrdxlP-dep_Trfase_major"/>
</dbReference>
<dbReference type="InterPro" id="IPR001917">
    <property type="entry name" value="Aminotrans_II_pyridoxalP_BS"/>
</dbReference>
<evidence type="ECO:0000256" key="6">
    <source>
        <dbReference type="ARBA" id="ARBA00048528"/>
    </source>
</evidence>
<dbReference type="InterPro" id="IPR015422">
    <property type="entry name" value="PyrdxlP-dep_Trfase_small"/>
</dbReference>
<evidence type="ECO:0000259" key="8">
    <source>
        <dbReference type="Pfam" id="PF00155"/>
    </source>
</evidence>
<dbReference type="PANTHER" id="PTHR13693">
    <property type="entry name" value="CLASS II AMINOTRANSFERASE/8-AMINO-7-OXONONANOATE SYNTHASE"/>
    <property type="match status" value="1"/>
</dbReference>
<evidence type="ECO:0000313" key="10">
    <source>
        <dbReference type="Proteomes" id="UP000319731"/>
    </source>
</evidence>
<reference evidence="9 10" key="1">
    <citation type="journal article" date="2019" name="Sci. Rep.">
        <title>Comparative genomics of chytrid fungi reveal insights into the obligate biotrophic and pathogenic lifestyle of Synchytrium endobioticum.</title>
        <authorList>
            <person name="van de Vossenberg B.T.L.H."/>
            <person name="Warris S."/>
            <person name="Nguyen H.D.T."/>
            <person name="van Gent-Pelzer M.P.E."/>
            <person name="Joly D.L."/>
            <person name="van de Geest H.C."/>
            <person name="Bonants P.J.M."/>
            <person name="Smith D.S."/>
            <person name="Levesque C.A."/>
            <person name="van der Lee T.A.J."/>
        </authorList>
    </citation>
    <scope>NUCLEOTIDE SEQUENCE [LARGE SCALE GENOMIC DNA]</scope>
    <source>
        <strain evidence="9 10">JEL517</strain>
    </source>
</reference>
<accession>A0A507BRW2</accession>
<dbReference type="GO" id="GO:0046513">
    <property type="term" value="P:ceramide biosynthetic process"/>
    <property type="evidence" value="ECO:0007669"/>
    <property type="project" value="TreeGrafter"/>
</dbReference>
<keyword evidence="4" id="KW-0808">Transferase</keyword>
<dbReference type="PROSITE" id="PS00599">
    <property type="entry name" value="AA_TRANSFER_CLASS_2"/>
    <property type="match status" value="1"/>
</dbReference>
<dbReference type="EMBL" id="QEAO01000083">
    <property type="protein sequence ID" value="TPX30238.1"/>
    <property type="molecule type" value="Genomic_DNA"/>
</dbReference>
<name>A0A507BRW2_9FUNG</name>
<dbReference type="EC" id="2.3.1.50" evidence="3"/>
<dbReference type="GO" id="GO:0017059">
    <property type="term" value="C:serine palmitoyltransferase complex"/>
    <property type="evidence" value="ECO:0007669"/>
    <property type="project" value="TreeGrafter"/>
</dbReference>
<evidence type="ECO:0000256" key="3">
    <source>
        <dbReference type="ARBA" id="ARBA00013220"/>
    </source>
</evidence>
<evidence type="ECO:0000256" key="7">
    <source>
        <dbReference type="RuleBase" id="RU003693"/>
    </source>
</evidence>
<dbReference type="RefSeq" id="XP_031021945.1">
    <property type="nucleotide sequence ID" value="XM_031172081.1"/>
</dbReference>
<organism evidence="9 10">
    <name type="scientific">Synchytrium microbalum</name>
    <dbReference type="NCBI Taxonomy" id="1806994"/>
    <lineage>
        <taxon>Eukaryota</taxon>
        <taxon>Fungi</taxon>
        <taxon>Fungi incertae sedis</taxon>
        <taxon>Chytridiomycota</taxon>
        <taxon>Chytridiomycota incertae sedis</taxon>
        <taxon>Chytridiomycetes</taxon>
        <taxon>Synchytriales</taxon>
        <taxon>Synchytriaceae</taxon>
        <taxon>Synchytrium</taxon>
    </lineage>
</organism>
<dbReference type="InterPro" id="IPR015424">
    <property type="entry name" value="PyrdxlP-dep_Trfase"/>
</dbReference>
<dbReference type="InterPro" id="IPR050087">
    <property type="entry name" value="AON_synthase_class-II"/>
</dbReference>
<comment type="similarity">
    <text evidence="2 7">Belongs to the class-II pyridoxal-phosphate-dependent aminotransferase family.</text>
</comment>
<dbReference type="Proteomes" id="UP000319731">
    <property type="component" value="Unassembled WGS sequence"/>
</dbReference>
<evidence type="ECO:0000256" key="5">
    <source>
        <dbReference type="ARBA" id="ARBA00022898"/>
    </source>
</evidence>
<dbReference type="Gene3D" id="3.90.1150.10">
    <property type="entry name" value="Aspartate Aminotransferase, domain 1"/>
    <property type="match status" value="1"/>
</dbReference>